<name>A0A6M1SPV7_9HYPH</name>
<dbReference type="SUPFAM" id="SSF54637">
    <property type="entry name" value="Thioesterase/thiol ester dehydrase-isomerase"/>
    <property type="match status" value="1"/>
</dbReference>
<dbReference type="Gene3D" id="3.10.129.10">
    <property type="entry name" value="Hotdog Thioesterase"/>
    <property type="match status" value="1"/>
</dbReference>
<dbReference type="AlphaFoldDB" id="A0A6M1SPV7"/>
<dbReference type="EMBL" id="JAALFG010000001">
    <property type="protein sequence ID" value="NGP16503.1"/>
    <property type="molecule type" value="Genomic_DNA"/>
</dbReference>
<dbReference type="InterPro" id="IPR029069">
    <property type="entry name" value="HotDog_dom_sf"/>
</dbReference>
<reference evidence="2 3" key="2">
    <citation type="submission" date="2020-03" db="EMBL/GenBank/DDBJ databases">
        <title>Devosia chinhatensis sp. nov., isolated from a hexachlorocyclohexane (HCH) dump site in India.</title>
        <authorList>
            <person name="Kumar M."/>
            <person name="Lal R."/>
        </authorList>
    </citation>
    <scope>NUCLEOTIDE SEQUENCE [LARGE SCALE GENOMIC DNA]</scope>
    <source>
        <strain evidence="2 3">H239</strain>
    </source>
</reference>
<comment type="caution">
    <text evidence="2">The sequence shown here is derived from an EMBL/GenBank/DDBJ whole genome shotgun (WGS) entry which is preliminary data.</text>
</comment>
<dbReference type="Pfam" id="PF09500">
    <property type="entry name" value="YiiD_C"/>
    <property type="match status" value="1"/>
</dbReference>
<dbReference type="RefSeq" id="WP_164532758.1">
    <property type="nucleotide sequence ID" value="NZ_JAALFG010000001.1"/>
</dbReference>
<gene>
    <name evidence="2" type="ORF">G5575_01315</name>
</gene>
<accession>A0A6M1SPV7</accession>
<sequence>MRTLADLERHLSDQIPLSREMAVGLTAASSDVVTLQAPLTPNINYTGTAFGGSLYSVAVPGVLVADPDRNRERKFWFPDR</sequence>
<reference evidence="2 3" key="1">
    <citation type="submission" date="2020-02" db="EMBL/GenBank/DDBJ databases">
        <authorList>
            <person name="Khan S.A."/>
            <person name="Jeon C.O."/>
            <person name="Chun B.H."/>
        </authorList>
    </citation>
    <scope>NUCLEOTIDE SEQUENCE [LARGE SCALE GENOMIC DNA]</scope>
    <source>
        <strain evidence="2 3">H239</strain>
    </source>
</reference>
<keyword evidence="3" id="KW-1185">Reference proteome</keyword>
<dbReference type="Proteomes" id="UP000474802">
    <property type="component" value="Unassembled WGS sequence"/>
</dbReference>
<evidence type="ECO:0000313" key="3">
    <source>
        <dbReference type="Proteomes" id="UP000474802"/>
    </source>
</evidence>
<organism evidence="2 3">
    <name type="scientific">Devosia aurantiaca</name>
    <dbReference type="NCBI Taxonomy" id="2714858"/>
    <lineage>
        <taxon>Bacteria</taxon>
        <taxon>Pseudomonadati</taxon>
        <taxon>Pseudomonadota</taxon>
        <taxon>Alphaproteobacteria</taxon>
        <taxon>Hyphomicrobiales</taxon>
        <taxon>Devosiaceae</taxon>
        <taxon>Devosia</taxon>
    </lineage>
</organism>
<dbReference type="InterPro" id="IPR012660">
    <property type="entry name" value="YiiD_C"/>
</dbReference>
<evidence type="ECO:0000259" key="1">
    <source>
        <dbReference type="Pfam" id="PF09500"/>
    </source>
</evidence>
<protein>
    <recommendedName>
        <fullName evidence="1">Thioesterase putative domain-containing protein</fullName>
    </recommendedName>
</protein>
<proteinExistence type="predicted"/>
<feature type="domain" description="Thioesterase putative" evidence="1">
    <location>
        <begin position="5"/>
        <end position="59"/>
    </location>
</feature>
<evidence type="ECO:0000313" key="2">
    <source>
        <dbReference type="EMBL" id="NGP16503.1"/>
    </source>
</evidence>